<feature type="region of interest" description="Disordered" evidence="2">
    <location>
        <begin position="1080"/>
        <end position="1100"/>
    </location>
</feature>
<comment type="caution">
    <text evidence="4">The sequence shown here is derived from an EMBL/GenBank/DDBJ whole genome shotgun (WGS) entry which is preliminary data.</text>
</comment>
<protein>
    <recommendedName>
        <fullName evidence="3">Nephrocystin 3-like N-terminal domain-containing protein</fullName>
    </recommendedName>
</protein>
<evidence type="ECO:0000259" key="3">
    <source>
        <dbReference type="Pfam" id="PF24883"/>
    </source>
</evidence>
<sequence length="2018" mass="228607">MSQSPVENGHEANGNGLVVQKRPDIAPTTSTSSRTRSSMSTMSSSLTTLRSSSFRGGGFFSKYGSQVDLSGEDVLEAFDTVEEALDAIAAERLRFMPHDGSTLDRIFKWATNVVGHINELSTTVETFVPNADETASLCWGNCLLLLQMGPEQTPILAKAFHTFQEITLELARFINKSDTLSSIPGVQGEIAGAYTDLVELISSVTLYYYRSTRGSMVISTSEFDARFGHHIRSFYTRKTKLTELMWSTAGVLQATSLKSIRELLSVKDSALPVILAGRRPVYAEFTCDWFASHLAQIKARKNGLSVITGAPGSGKTVLSQWIIDHLQTSTEDDYDVVSYRMYEDIAPTASGMAVVKGLLLQMLDRRIGDLRFLQALDNAVSLSASSATAPEVEDALWKAFRVAVKGASQLMIVVDGITALPDDRNMVSRVLQQLNSAAQESSQVKAIVLSRPLKKSLPQRTFQFSLEPGHVINDVRTVVLEALASIRPFSSLKIDDREVIAGDLVRRSEGSFLWPQLVLRLATQQRTVDEILSVVQTAPSAFNELMEQVFNKIDISSSETRSILAWLLAAQRPLFVHEIRALLETDTKKFEHVYRVGGVEDDIVQALGSLVTVNDGVVSFKHTILRHYVLGLAGAVADFSNSGKFPFHLKEAHYDLVIRSLAHAKCHVHEELEVTMTPLAVSTQTHFFRKYDLLEYTVRYWTTHFLASPMAEVEEYKLTGTFKQCISDSVLLALLEASCITSQYTLEHAELLQSTGFKIRKAVFGASALSVLQALVFQIVLSQRLQRVETLEYAYEAWTLGKEVFGFNSSVVKSCAEIFIHIFASTTEVTETHFSRQEELLVYLVDVAKEDRGGSHDVTIKYTRMLVQLYIQLQQIEKATYICKELYDISVSRYGQFSAETAEIGTILFEQLHHMSESETVQEIIETSHQWTIQTLDVTDIKRIDSTLSIVEIYEKRGDITKAEDMFFQLWQAITRVEQISEEIVEKQIRVALAYSEFLVRHSSKVEAENIVTTLWTSIERRKEFMLESYVSWAQTVSKHMRSMQWYSLAQSTLTSVWKKCQVSEESTHSETIAESLIETAQEATEETDEEESETTRTVTRTKRFEFAREAFRSLFSSNRVSKEVSISTLKTAETLVSAYAEEKEWAEAIHVSQMLLDQKWKGIEKSKQVVKLSKDIKETTTLALNLAVSYFETLQIEKATIVYENVFQSLLVSVAVEDELVSLTLRTAIEFYEKTYQFLRAIALYGDFISAIRDAHGEEHHLIVEINYALADLALRCHQIEAARQAYLHIFTIFTRDGVLHPHGINAAWGLCKIYSQQEKWQEAREVYAVLWTAITQHSKELQLEAEYIQEVYQSYVSILETRLEVEVTVIRELAYSYRETCIQLYGHEHTMTYKATVHLAEVSQQIEQYHEESIEMYEAALRYSEKYSEEETITETTKTRSRKTKTAKKTTIKQHLAEMYSKSETKVSRATELYQEDFKSVSAQYGYASQETLSSLQQLVVSYKKQSAITEAVETLQTFVSQIFTSETDTQKLTSAARTLANLYLEIEQRDTAISLYQSLRRRLVYESKTVSRKTTVFVVTFEEIITGESYTTIMADLVAEMHLYDAFLNISQSTKFMQAFITGVRLLVFQGDRDQLDEYHRTDTELFKIFAAYLHVADEADLRVFYHLCVEEVLQGDYELAIATRCTVAVHKYFEEGNFQAAFNLASLFHQFICQVDGFRSQAIVKQGFKLCKYLQGHEVKTTSDERLQAAMLGLSKSILADILQVYRTLGVRFTELEVSESNELALLLGEQRSFENLEFLLTDLWTSRIVQKTWSSDTIVTIGRRLVEARFSCGKTEQAIRLCSDICYNLRRVWGSFDRMTLELTTLLSELYTASGNYRAAMTVHERILRQLVTDGDISDTLSVSEAATIASKHTEFLKRAHQRLGGWDKEEHLYKRLVEGLNERFAGEKAWAGTTEVLQVEEWAKGEADELGTWRAPGAYGFLLVGGGGKEGQEVKRPAHQNQLRKGYSTSQE</sequence>
<feature type="compositionally biased region" description="Acidic residues" evidence="2">
    <location>
        <begin position="1084"/>
        <end position="1093"/>
    </location>
</feature>
<evidence type="ECO:0000313" key="5">
    <source>
        <dbReference type="Proteomes" id="UP001194746"/>
    </source>
</evidence>
<feature type="region of interest" description="Disordered" evidence="2">
    <location>
        <begin position="1"/>
        <end position="44"/>
    </location>
</feature>
<evidence type="ECO:0000313" key="4">
    <source>
        <dbReference type="EMBL" id="KAF9884696.1"/>
    </source>
</evidence>
<organism evidence="4 5">
    <name type="scientific">Aspergillus nanangensis</name>
    <dbReference type="NCBI Taxonomy" id="2582783"/>
    <lineage>
        <taxon>Eukaryota</taxon>
        <taxon>Fungi</taxon>
        <taxon>Dikarya</taxon>
        <taxon>Ascomycota</taxon>
        <taxon>Pezizomycotina</taxon>
        <taxon>Eurotiomycetes</taxon>
        <taxon>Eurotiomycetidae</taxon>
        <taxon>Eurotiales</taxon>
        <taxon>Aspergillaceae</taxon>
        <taxon>Aspergillus</taxon>
        <taxon>Aspergillus subgen. Circumdati</taxon>
    </lineage>
</organism>
<dbReference type="InterPro" id="IPR027417">
    <property type="entry name" value="P-loop_NTPase"/>
</dbReference>
<dbReference type="SUPFAM" id="SSF48452">
    <property type="entry name" value="TPR-like"/>
    <property type="match status" value="1"/>
</dbReference>
<dbReference type="Gene3D" id="1.25.40.10">
    <property type="entry name" value="Tetratricopeptide repeat domain"/>
    <property type="match status" value="2"/>
</dbReference>
<reference evidence="4" key="1">
    <citation type="journal article" date="2019" name="Beilstein J. Org. Chem.">
        <title>Nanangenines: drimane sesquiterpenoids as the dominant metabolite cohort of a novel Australian fungus, Aspergillus nanangensis.</title>
        <authorList>
            <person name="Lacey H.J."/>
            <person name="Gilchrist C.L.M."/>
            <person name="Crombie A."/>
            <person name="Kalaitzis J.A."/>
            <person name="Vuong D."/>
            <person name="Rutledge P.J."/>
            <person name="Turner P."/>
            <person name="Pitt J.I."/>
            <person name="Lacey E."/>
            <person name="Chooi Y.H."/>
            <person name="Piggott A.M."/>
        </authorList>
    </citation>
    <scope>NUCLEOTIDE SEQUENCE</scope>
    <source>
        <strain evidence="4">MST-FP2251</strain>
    </source>
</reference>
<evidence type="ECO:0000256" key="1">
    <source>
        <dbReference type="ARBA" id="ARBA00022737"/>
    </source>
</evidence>
<proteinExistence type="predicted"/>
<feature type="compositionally biased region" description="Polar residues" evidence="2">
    <location>
        <begin position="2005"/>
        <end position="2018"/>
    </location>
</feature>
<dbReference type="Proteomes" id="UP001194746">
    <property type="component" value="Unassembled WGS sequence"/>
</dbReference>
<dbReference type="SUPFAM" id="SSF52540">
    <property type="entry name" value="P-loop containing nucleoside triphosphate hydrolases"/>
    <property type="match status" value="1"/>
</dbReference>
<dbReference type="Gene3D" id="3.40.50.300">
    <property type="entry name" value="P-loop containing nucleotide triphosphate hydrolases"/>
    <property type="match status" value="1"/>
</dbReference>
<reference evidence="4" key="2">
    <citation type="submission" date="2020-02" db="EMBL/GenBank/DDBJ databases">
        <authorList>
            <person name="Gilchrist C.L.M."/>
            <person name="Chooi Y.-H."/>
        </authorList>
    </citation>
    <scope>NUCLEOTIDE SEQUENCE</scope>
    <source>
        <strain evidence="4">MST-FP2251</strain>
    </source>
</reference>
<dbReference type="InterPro" id="IPR056884">
    <property type="entry name" value="NPHP3-like_N"/>
</dbReference>
<name>A0AAD4GPQ4_ASPNN</name>
<feature type="region of interest" description="Disordered" evidence="2">
    <location>
        <begin position="1996"/>
        <end position="2018"/>
    </location>
</feature>
<keyword evidence="1" id="KW-0677">Repeat</keyword>
<dbReference type="PANTHER" id="PTHR10039:SF11">
    <property type="entry name" value="NACHT DOMAIN PROTEIN (AFU_ORTHOLOGUE AFUA_1G01490)"/>
    <property type="match status" value="1"/>
</dbReference>
<evidence type="ECO:0000256" key="2">
    <source>
        <dbReference type="SAM" id="MobiDB-lite"/>
    </source>
</evidence>
<feature type="domain" description="Nephrocystin 3-like N-terminal" evidence="3">
    <location>
        <begin position="286"/>
        <end position="451"/>
    </location>
</feature>
<gene>
    <name evidence="4" type="ORF">FE257_001325</name>
</gene>
<dbReference type="PANTHER" id="PTHR10039">
    <property type="entry name" value="AMELOGENIN"/>
    <property type="match status" value="1"/>
</dbReference>
<keyword evidence="5" id="KW-1185">Reference proteome</keyword>
<accession>A0AAD4GPQ4</accession>
<feature type="compositionally biased region" description="Low complexity" evidence="2">
    <location>
        <begin position="28"/>
        <end position="44"/>
    </location>
</feature>
<dbReference type="Pfam" id="PF24883">
    <property type="entry name" value="NPHP3_N"/>
    <property type="match status" value="1"/>
</dbReference>
<dbReference type="InterPro" id="IPR011990">
    <property type="entry name" value="TPR-like_helical_dom_sf"/>
</dbReference>
<dbReference type="EMBL" id="VCAU01000114">
    <property type="protein sequence ID" value="KAF9884696.1"/>
    <property type="molecule type" value="Genomic_DNA"/>
</dbReference>